<gene>
    <name evidence="1" type="ORF">SAMN05660836_00121</name>
</gene>
<dbReference type="Gene3D" id="3.40.630.100">
    <property type="entry name" value="Poly-gamma-glutamate hydrolase, zinc-binding motif"/>
    <property type="match status" value="1"/>
</dbReference>
<dbReference type="InterPro" id="IPR008585">
    <property type="entry name" value="Gamma_PGA_hydro"/>
</dbReference>
<evidence type="ECO:0000313" key="2">
    <source>
        <dbReference type="Proteomes" id="UP000199611"/>
    </source>
</evidence>
<organism evidence="1 2">
    <name type="scientific">Thermodesulforhabdus norvegica</name>
    <dbReference type="NCBI Taxonomy" id="39841"/>
    <lineage>
        <taxon>Bacteria</taxon>
        <taxon>Pseudomonadati</taxon>
        <taxon>Thermodesulfobacteriota</taxon>
        <taxon>Syntrophobacteria</taxon>
        <taxon>Syntrophobacterales</taxon>
        <taxon>Thermodesulforhabdaceae</taxon>
        <taxon>Thermodesulforhabdus</taxon>
    </lineage>
</organism>
<evidence type="ECO:0000313" key="1">
    <source>
        <dbReference type="EMBL" id="SFM41340.1"/>
    </source>
</evidence>
<dbReference type="EMBL" id="FOUU01000001">
    <property type="protein sequence ID" value="SFM41340.1"/>
    <property type="molecule type" value="Genomic_DNA"/>
</dbReference>
<keyword evidence="2" id="KW-1185">Reference proteome</keyword>
<name>A0A1I4QNQ5_9BACT</name>
<reference evidence="1 2" key="1">
    <citation type="submission" date="2016-10" db="EMBL/GenBank/DDBJ databases">
        <authorList>
            <person name="de Groot N.N."/>
        </authorList>
    </citation>
    <scope>NUCLEOTIDE SEQUENCE [LARGE SCALE GENOMIC DNA]</scope>
    <source>
        <strain evidence="1 2">DSM 9990</strain>
    </source>
</reference>
<dbReference type="InterPro" id="IPR038128">
    <property type="entry name" value="Gamma_PGA_hydro_sf"/>
</dbReference>
<proteinExistence type="predicted"/>
<dbReference type="Proteomes" id="UP000199611">
    <property type="component" value="Unassembled WGS sequence"/>
</dbReference>
<accession>A0A1I4QNQ5</accession>
<dbReference type="STRING" id="39841.SAMN05660836_00121"/>
<dbReference type="Pfam" id="PF05908">
    <property type="entry name" value="Gamma_PGA_hydro"/>
    <property type="match status" value="1"/>
</dbReference>
<protein>
    <submittedName>
        <fullName evidence="1">Phage-related replication protein YjqB, UPF0714/DUF867 family</fullName>
    </submittedName>
</protein>
<dbReference type="OrthoDB" id="7721587at2"/>
<sequence>MIVMKCFFRNHSFSIEGTSIGGFEGTDYRIRYRRGILPVLIMAPHGGLIEPGTSELADATAGEDFWFYAFEGIRAAENYSRLHIPSTLFNEPRWLTVSRKVYTTIAIHGIRGSEFDPIVVGGRDLELSQKIVLLLKDSGFNAIRCHCGPIGGMSKRNVVNRNLTGSGVQLEIPRGLRDSFLRPNDIMLKLAGLVRTAIFGRFRSKTIKETEVPS</sequence>
<dbReference type="AlphaFoldDB" id="A0A1I4QNQ5"/>